<dbReference type="InterPro" id="IPR000387">
    <property type="entry name" value="Tyr_Pase_dom"/>
</dbReference>
<evidence type="ECO:0000313" key="3">
    <source>
        <dbReference type="EMBL" id="RYC05670.1"/>
    </source>
</evidence>
<dbReference type="Gene3D" id="3.90.190.10">
    <property type="entry name" value="Protein tyrosine phosphatase superfamily"/>
    <property type="match status" value="1"/>
</dbReference>
<protein>
    <recommendedName>
        <fullName evidence="2">Tyrosine specific protein phosphatases domain-containing protein</fullName>
    </recommendedName>
</protein>
<dbReference type="SUPFAM" id="SSF52799">
    <property type="entry name" value="(Phosphotyrosine protein) phosphatases II"/>
    <property type="match status" value="1"/>
</dbReference>
<dbReference type="AlphaFoldDB" id="A0A4Q2SND1"/>
<comment type="caution">
    <text evidence="3">The sequence shown here is derived from an EMBL/GenBank/DDBJ whole genome shotgun (WGS) entry which is preliminary data.</text>
</comment>
<evidence type="ECO:0000256" key="1">
    <source>
        <dbReference type="SAM" id="MobiDB-lite"/>
    </source>
</evidence>
<name>A0A4Q2SND1_9ACTN</name>
<dbReference type="EMBL" id="SDWV01000022">
    <property type="protein sequence ID" value="RYC05670.1"/>
    <property type="molecule type" value="Genomic_DNA"/>
</dbReference>
<evidence type="ECO:0000313" key="4">
    <source>
        <dbReference type="Proteomes" id="UP000291101"/>
    </source>
</evidence>
<sequence>MSDHTDRHGHPPGCQRTRGPSVEVPMSTRTHPQTLPRLETANADVVTPYLAVGGDLSYDDDTAVRQSVELVVDGGITHVLDVRQEANDADWWAETEVTYLWAGINDAGQRVPAAWFERIVAWAIEAIDSGGVVLTHCHMGINRGPSAGYAVLLGMGWDPVEALAAIRAARPIANVWYAEDALSWHLDRVGASAAERVMARARIARWREENPLEVVRIIRGIRAGENH</sequence>
<dbReference type="CDD" id="cd14498">
    <property type="entry name" value="DSP"/>
    <property type="match status" value="1"/>
</dbReference>
<gene>
    <name evidence="3" type="ORF">EUA94_18145</name>
</gene>
<feature type="region of interest" description="Disordered" evidence="1">
    <location>
        <begin position="1"/>
        <end position="35"/>
    </location>
</feature>
<keyword evidence="4" id="KW-1185">Reference proteome</keyword>
<dbReference type="InterPro" id="IPR029021">
    <property type="entry name" value="Prot-tyrosine_phosphatase-like"/>
</dbReference>
<accession>A0A4Q2SND1</accession>
<feature type="domain" description="Tyrosine specific protein phosphatases" evidence="2">
    <location>
        <begin position="114"/>
        <end position="171"/>
    </location>
</feature>
<dbReference type="Proteomes" id="UP000291101">
    <property type="component" value="Unassembled WGS sequence"/>
</dbReference>
<evidence type="ECO:0000259" key="2">
    <source>
        <dbReference type="PROSITE" id="PS50056"/>
    </source>
</evidence>
<dbReference type="OrthoDB" id="3356644at2"/>
<dbReference type="PROSITE" id="PS50056">
    <property type="entry name" value="TYR_PHOSPHATASE_2"/>
    <property type="match status" value="1"/>
</dbReference>
<organism evidence="3 4">
    <name type="scientific">Nocardioides zhouii</name>
    <dbReference type="NCBI Taxonomy" id="1168729"/>
    <lineage>
        <taxon>Bacteria</taxon>
        <taxon>Bacillati</taxon>
        <taxon>Actinomycetota</taxon>
        <taxon>Actinomycetes</taxon>
        <taxon>Propionibacteriales</taxon>
        <taxon>Nocardioidaceae</taxon>
        <taxon>Nocardioides</taxon>
    </lineage>
</organism>
<proteinExistence type="predicted"/>
<reference evidence="3 4" key="1">
    <citation type="submission" date="2019-01" db="EMBL/GenBank/DDBJ databases">
        <title>Novel species of Nocardioides.</title>
        <authorList>
            <person name="Liu Q."/>
            <person name="X Y.-H."/>
        </authorList>
    </citation>
    <scope>NUCLEOTIDE SEQUENCE [LARGE SCALE GENOMIC DNA]</scope>
    <source>
        <strain evidence="3 4">HLT2-9</strain>
    </source>
</reference>